<protein>
    <recommendedName>
        <fullName evidence="1">non-specific serine/threonine protein kinase</fullName>
        <ecNumber evidence="1">2.7.11.1</ecNumber>
    </recommendedName>
</protein>
<keyword evidence="5 10" id="KW-0418">Kinase</keyword>
<dbReference type="SUPFAM" id="SSF56112">
    <property type="entry name" value="Protein kinase-like (PK-like)"/>
    <property type="match status" value="1"/>
</dbReference>
<proteinExistence type="predicted"/>
<dbReference type="Pfam" id="PF00069">
    <property type="entry name" value="Pkinase"/>
    <property type="match status" value="1"/>
</dbReference>
<keyword evidence="4" id="KW-0547">Nucleotide-binding</keyword>
<feature type="region of interest" description="Disordered" evidence="7">
    <location>
        <begin position="315"/>
        <end position="359"/>
    </location>
</feature>
<dbReference type="GO" id="GO:0005524">
    <property type="term" value="F:ATP binding"/>
    <property type="evidence" value="ECO:0007669"/>
    <property type="project" value="UniProtKB-KW"/>
</dbReference>
<evidence type="ECO:0000259" key="9">
    <source>
        <dbReference type="PROSITE" id="PS50011"/>
    </source>
</evidence>
<feature type="domain" description="Protein kinase" evidence="9">
    <location>
        <begin position="12"/>
        <end position="271"/>
    </location>
</feature>
<evidence type="ECO:0000256" key="3">
    <source>
        <dbReference type="ARBA" id="ARBA00022679"/>
    </source>
</evidence>
<dbReference type="PROSITE" id="PS00108">
    <property type="entry name" value="PROTEIN_KINASE_ST"/>
    <property type="match status" value="1"/>
</dbReference>
<keyword evidence="6" id="KW-0067">ATP-binding</keyword>
<evidence type="ECO:0000256" key="5">
    <source>
        <dbReference type="ARBA" id="ARBA00022777"/>
    </source>
</evidence>
<evidence type="ECO:0000256" key="7">
    <source>
        <dbReference type="SAM" id="MobiDB-lite"/>
    </source>
</evidence>
<sequence length="445" mass="46553">MLSPGVALGGRYRLDERIASGGMGDVWRGIDDVLGRTVAVKVLLPALLEEPGFAERFRGEARTMATINHPGVVDVYDYGSDRDLAFLIMEYVEGDALSRTLSRVGRLTPARTMALVAQAADALQAAHDKGIVHRDVKPGNLLVRPNGTLVLTDFGIARSELVGQLTAAGSVLGTASYISPEQATGATATPASDVYALGVVAYQCLSGRRPFEGDNPLDIAMKHVREPVPPLPPDTPPAVRSIVDRALAKDPAARWPSAATLAAVARQAATLAAPARPATAQVRATSPVRPPVSPAPAYRPPVAGSAAIPHRAAPMIASAGPPPAPGYNRGAAPLPPARPQQSTSYGYARPPAPPQGGGDAGHRQLLVVLAILLGVLVLICSAAISYRWRQDDAVSGLGTRQHSIAAVRQAGVDDAGHWGAPYRQVGAHSAFRQGDDHMSEGRQTR</sequence>
<dbReference type="PANTHER" id="PTHR43289">
    <property type="entry name" value="MITOGEN-ACTIVATED PROTEIN KINASE KINASE KINASE 20-RELATED"/>
    <property type="match status" value="1"/>
</dbReference>
<evidence type="ECO:0000313" key="10">
    <source>
        <dbReference type="EMBL" id="SDY20989.1"/>
    </source>
</evidence>
<dbReference type="Gene3D" id="1.10.510.10">
    <property type="entry name" value="Transferase(Phosphotransferase) domain 1"/>
    <property type="match status" value="1"/>
</dbReference>
<evidence type="ECO:0000313" key="11">
    <source>
        <dbReference type="Proteomes" id="UP000242415"/>
    </source>
</evidence>
<evidence type="ECO:0000256" key="2">
    <source>
        <dbReference type="ARBA" id="ARBA00022527"/>
    </source>
</evidence>
<dbReference type="OrthoDB" id="308915at2"/>
<organism evidence="10 11">
    <name type="scientific">Micromonospora pattaloongensis</name>
    <dbReference type="NCBI Taxonomy" id="405436"/>
    <lineage>
        <taxon>Bacteria</taxon>
        <taxon>Bacillati</taxon>
        <taxon>Actinomycetota</taxon>
        <taxon>Actinomycetes</taxon>
        <taxon>Micromonosporales</taxon>
        <taxon>Micromonosporaceae</taxon>
        <taxon>Micromonospora</taxon>
    </lineage>
</organism>
<accession>A0A1H3I1K5</accession>
<dbReference type="Gene3D" id="3.30.200.20">
    <property type="entry name" value="Phosphorylase Kinase, domain 1"/>
    <property type="match status" value="1"/>
</dbReference>
<dbReference type="FunFam" id="1.10.510.10:FF:000021">
    <property type="entry name" value="Serine/threonine protein kinase"/>
    <property type="match status" value="1"/>
</dbReference>
<feature type="compositionally biased region" description="Pro residues" evidence="7">
    <location>
        <begin position="288"/>
        <end position="297"/>
    </location>
</feature>
<keyword evidence="2 10" id="KW-0723">Serine/threonine-protein kinase</keyword>
<dbReference type="GO" id="GO:0004674">
    <property type="term" value="F:protein serine/threonine kinase activity"/>
    <property type="evidence" value="ECO:0007669"/>
    <property type="project" value="UniProtKB-KW"/>
</dbReference>
<dbReference type="InterPro" id="IPR008271">
    <property type="entry name" value="Ser/Thr_kinase_AS"/>
</dbReference>
<evidence type="ECO:0000256" key="6">
    <source>
        <dbReference type="ARBA" id="ARBA00022840"/>
    </source>
</evidence>
<dbReference type="EC" id="2.7.11.1" evidence="1"/>
<gene>
    <name evidence="10" type="ORF">SAMN05444365_1011059</name>
</gene>
<keyword evidence="8" id="KW-0812">Transmembrane</keyword>
<dbReference type="CDD" id="cd14014">
    <property type="entry name" value="STKc_PknB_like"/>
    <property type="match status" value="1"/>
</dbReference>
<keyword evidence="8" id="KW-0472">Membrane</keyword>
<dbReference type="PROSITE" id="PS50011">
    <property type="entry name" value="PROTEIN_KINASE_DOM"/>
    <property type="match status" value="1"/>
</dbReference>
<dbReference type="InterPro" id="IPR011009">
    <property type="entry name" value="Kinase-like_dom_sf"/>
</dbReference>
<keyword evidence="3" id="KW-0808">Transferase</keyword>
<reference evidence="11" key="1">
    <citation type="submission" date="2016-10" db="EMBL/GenBank/DDBJ databases">
        <authorList>
            <person name="Varghese N."/>
            <person name="Submissions S."/>
        </authorList>
    </citation>
    <scope>NUCLEOTIDE SEQUENCE [LARGE SCALE GENOMIC DNA]</scope>
    <source>
        <strain evidence="11">DSM 45245</strain>
    </source>
</reference>
<dbReference type="Proteomes" id="UP000242415">
    <property type="component" value="Unassembled WGS sequence"/>
</dbReference>
<keyword evidence="11" id="KW-1185">Reference proteome</keyword>
<feature type="compositionally biased region" description="Low complexity" evidence="7">
    <location>
        <begin position="274"/>
        <end position="287"/>
    </location>
</feature>
<name>A0A1H3I1K5_9ACTN</name>
<evidence type="ECO:0000256" key="8">
    <source>
        <dbReference type="SAM" id="Phobius"/>
    </source>
</evidence>
<dbReference type="SMART" id="SM00220">
    <property type="entry name" value="S_TKc"/>
    <property type="match status" value="1"/>
</dbReference>
<dbReference type="EMBL" id="FNPH01000001">
    <property type="protein sequence ID" value="SDY20989.1"/>
    <property type="molecule type" value="Genomic_DNA"/>
</dbReference>
<dbReference type="InterPro" id="IPR000719">
    <property type="entry name" value="Prot_kinase_dom"/>
</dbReference>
<feature type="transmembrane region" description="Helical" evidence="8">
    <location>
        <begin position="365"/>
        <end position="386"/>
    </location>
</feature>
<evidence type="ECO:0000256" key="1">
    <source>
        <dbReference type="ARBA" id="ARBA00012513"/>
    </source>
</evidence>
<dbReference type="STRING" id="405436.SAMN05444365_1011059"/>
<evidence type="ECO:0000256" key="4">
    <source>
        <dbReference type="ARBA" id="ARBA00022741"/>
    </source>
</evidence>
<dbReference type="PANTHER" id="PTHR43289:SF6">
    <property type="entry name" value="SERINE_THREONINE-PROTEIN KINASE NEKL-3"/>
    <property type="match status" value="1"/>
</dbReference>
<dbReference type="AlphaFoldDB" id="A0A1H3I1K5"/>
<feature type="region of interest" description="Disordered" evidence="7">
    <location>
        <begin position="274"/>
        <end position="297"/>
    </location>
</feature>
<keyword evidence="8" id="KW-1133">Transmembrane helix</keyword>
<dbReference type="RefSeq" id="WP_091551962.1">
    <property type="nucleotide sequence ID" value="NZ_FNPH01000001.1"/>
</dbReference>